<feature type="transmembrane region" description="Helical" evidence="1">
    <location>
        <begin position="57"/>
        <end position="75"/>
    </location>
</feature>
<protein>
    <submittedName>
        <fullName evidence="2">Uncharacterized protein</fullName>
    </submittedName>
</protein>
<feature type="transmembrane region" description="Helical" evidence="1">
    <location>
        <begin position="204"/>
        <end position="225"/>
    </location>
</feature>
<dbReference type="Proteomes" id="UP000502508">
    <property type="component" value="Chromosome"/>
</dbReference>
<organism evidence="2 3">
    <name type="scientific">Phytohabitans flavus</name>
    <dbReference type="NCBI Taxonomy" id="1076124"/>
    <lineage>
        <taxon>Bacteria</taxon>
        <taxon>Bacillati</taxon>
        <taxon>Actinomycetota</taxon>
        <taxon>Actinomycetes</taxon>
        <taxon>Micromonosporales</taxon>
        <taxon>Micromonosporaceae</taxon>
    </lineage>
</organism>
<proteinExistence type="predicted"/>
<feature type="transmembrane region" description="Helical" evidence="1">
    <location>
        <begin position="21"/>
        <end position="42"/>
    </location>
</feature>
<dbReference type="RefSeq" id="WP_173035718.1">
    <property type="nucleotide sequence ID" value="NZ_AP022870.1"/>
</dbReference>
<accession>A0A6F8XPR6</accession>
<gene>
    <name evidence="2" type="ORF">Pflav_021680</name>
</gene>
<sequence>MREVLRQAWQAVRPLTAQQRFLARCGALLVASGAVHAVVAIVDWSTWWGPVTWRKPVVFALSFGVLAWSAVWVLRQLPASRFGWLPAGLVGGGAVAEVGMITTQRWRGQPSHFNPNPGVDSAIWSAMAQVVLLVALGVGLLLIWSLLRFEGPPAARVAVLVGLVGIQVTGYIGFDMAATGEAVVVATGDVPESVRFGAEGSAKLAHALGLHGLQVLAALAIGLGLRPPAARTQVGLMVLASAGYAAVFASVAFTAYAGRPWTSPTAAMALLALAGLATLLAVSGVVARWLLPVVGRRPAVVMR</sequence>
<dbReference type="EMBL" id="AP022870">
    <property type="protein sequence ID" value="BCB75758.1"/>
    <property type="molecule type" value="Genomic_DNA"/>
</dbReference>
<feature type="transmembrane region" description="Helical" evidence="1">
    <location>
        <begin position="269"/>
        <end position="291"/>
    </location>
</feature>
<reference evidence="2 3" key="2">
    <citation type="submission" date="2020-03" db="EMBL/GenBank/DDBJ databases">
        <authorList>
            <person name="Ichikawa N."/>
            <person name="Kimura A."/>
            <person name="Kitahashi Y."/>
            <person name="Uohara A."/>
        </authorList>
    </citation>
    <scope>NUCLEOTIDE SEQUENCE [LARGE SCALE GENOMIC DNA]</scope>
    <source>
        <strain evidence="2 3">NBRC 107702</strain>
    </source>
</reference>
<name>A0A6F8XPR6_9ACTN</name>
<dbReference type="AlphaFoldDB" id="A0A6F8XPR6"/>
<feature type="transmembrane region" description="Helical" evidence="1">
    <location>
        <begin position="82"/>
        <end position="102"/>
    </location>
</feature>
<keyword evidence="1" id="KW-0472">Membrane</keyword>
<feature type="transmembrane region" description="Helical" evidence="1">
    <location>
        <begin position="122"/>
        <end position="147"/>
    </location>
</feature>
<keyword evidence="3" id="KW-1185">Reference proteome</keyword>
<reference evidence="2 3" key="1">
    <citation type="submission" date="2020-03" db="EMBL/GenBank/DDBJ databases">
        <title>Whole genome shotgun sequence of Phytohabitans flavus NBRC 107702.</title>
        <authorList>
            <person name="Komaki H."/>
            <person name="Tamura T."/>
        </authorList>
    </citation>
    <scope>NUCLEOTIDE SEQUENCE [LARGE SCALE GENOMIC DNA]</scope>
    <source>
        <strain evidence="2 3">NBRC 107702</strain>
    </source>
</reference>
<feature type="transmembrane region" description="Helical" evidence="1">
    <location>
        <begin position="154"/>
        <end position="174"/>
    </location>
</feature>
<evidence type="ECO:0000256" key="1">
    <source>
        <dbReference type="SAM" id="Phobius"/>
    </source>
</evidence>
<evidence type="ECO:0000313" key="3">
    <source>
        <dbReference type="Proteomes" id="UP000502508"/>
    </source>
</evidence>
<evidence type="ECO:0000313" key="2">
    <source>
        <dbReference type="EMBL" id="BCB75758.1"/>
    </source>
</evidence>
<keyword evidence="1" id="KW-1133">Transmembrane helix</keyword>
<keyword evidence="1" id="KW-0812">Transmembrane</keyword>
<feature type="transmembrane region" description="Helical" evidence="1">
    <location>
        <begin position="237"/>
        <end position="257"/>
    </location>
</feature>
<dbReference type="KEGG" id="pfla:Pflav_021680"/>